<feature type="compositionally biased region" description="Polar residues" evidence="1">
    <location>
        <begin position="2574"/>
        <end position="2607"/>
    </location>
</feature>
<evidence type="ECO:0000256" key="2">
    <source>
        <dbReference type="SAM" id="SignalP"/>
    </source>
</evidence>
<proteinExistence type="predicted"/>
<dbReference type="Pfam" id="PF08811">
    <property type="entry name" value="DUF1800"/>
    <property type="match status" value="2"/>
</dbReference>
<protein>
    <submittedName>
        <fullName evidence="3">Uncharacterized protein</fullName>
    </submittedName>
</protein>
<evidence type="ECO:0000313" key="4">
    <source>
        <dbReference type="Proteomes" id="UP001516023"/>
    </source>
</evidence>
<feature type="compositionally biased region" description="Low complexity" evidence="1">
    <location>
        <begin position="833"/>
        <end position="893"/>
    </location>
</feature>
<feature type="compositionally biased region" description="Low complexity" evidence="1">
    <location>
        <begin position="2608"/>
        <end position="2642"/>
    </location>
</feature>
<feature type="region of interest" description="Disordered" evidence="1">
    <location>
        <begin position="2461"/>
        <end position="2645"/>
    </location>
</feature>
<dbReference type="EMBL" id="JABMIG020000010">
    <property type="protein sequence ID" value="KAL3804044.1"/>
    <property type="molecule type" value="Genomic_DNA"/>
</dbReference>
<dbReference type="Pfam" id="PF07394">
    <property type="entry name" value="DUF1501"/>
    <property type="match status" value="1"/>
</dbReference>
<dbReference type="Proteomes" id="UP001516023">
    <property type="component" value="Unassembled WGS sequence"/>
</dbReference>
<dbReference type="PANTHER" id="PTHR43737:SF1">
    <property type="entry name" value="DUF1501 DOMAIN-CONTAINING PROTEIN"/>
    <property type="match status" value="1"/>
</dbReference>
<keyword evidence="4" id="KW-1185">Reference proteome</keyword>
<evidence type="ECO:0000256" key="1">
    <source>
        <dbReference type="SAM" id="MobiDB-lite"/>
    </source>
</evidence>
<feature type="region of interest" description="Disordered" evidence="1">
    <location>
        <begin position="728"/>
        <end position="893"/>
    </location>
</feature>
<feature type="compositionally biased region" description="Low complexity" evidence="1">
    <location>
        <begin position="2462"/>
        <end position="2573"/>
    </location>
</feature>
<reference evidence="3 4" key="1">
    <citation type="journal article" date="2020" name="G3 (Bethesda)">
        <title>Improved Reference Genome for Cyclotella cryptica CCMP332, a Model for Cell Wall Morphogenesis, Salinity Adaptation, and Lipid Production in Diatoms (Bacillariophyta).</title>
        <authorList>
            <person name="Roberts W.R."/>
            <person name="Downey K.M."/>
            <person name="Ruck E.C."/>
            <person name="Traller J.C."/>
            <person name="Alverson A.J."/>
        </authorList>
    </citation>
    <scope>NUCLEOTIDE SEQUENCE [LARGE SCALE GENOMIC DNA]</scope>
    <source>
        <strain evidence="3 4">CCMP332</strain>
    </source>
</reference>
<feature type="chain" id="PRO_5044817979" evidence="2">
    <location>
        <begin position="20"/>
        <end position="3114"/>
    </location>
</feature>
<feature type="signal peptide" evidence="2">
    <location>
        <begin position="1"/>
        <end position="19"/>
    </location>
</feature>
<sequence>MIRILQPLLFLLAPALASSQPLSCPPYTSRSGTTTGPLVLASSTVTLTNTPTTGTLCTLFTTQTSLDGGKTFYIPVGRSYDGKDWERVAGKYATLEYTCDGSGSCVVTLPDTATQSYYLTSYAYTLTGAQTSARFFERASFGATPAMLTLATTTEDMAKWVKDQFDESVTPISSHREYFRKRLNPRMIEMGKFGKAGPRVCDVNSRWRNFAFTRNDVVISNRGTTSQWPIQPHNATLETKTVSTSTKYLWRFGGHIRTMLDSRPVLANGSDTPIADGQYTVCSVDELPGSVYSTEDERKLYAKFQINVDGICVHVKGGNPDVFIDEAFLADEITPGGHIVDFSSVSSGELPSIGYQYPDTVKLLAKANYYQENTAMCDSFPDPDKADYRSKGWIYSPFYEGRKHPNWDNVTAVFLDEPVYAKMPDNSYFIDDRRFTPLENTPEKPISDGGGSMTLGSVYRDINNFNADDTELLPVDVDSNPRTMSFLSGNEQAIYCSNGPPNVFNEGFCKLSADPNACVRMGADDEDTIVVVKFIPLSLSKINDHAGTAMFQIQGLDFTDLTELPCVDGATSRWVKQDGVTTKTECDALGATSVEAKTYSAFADLLYYSVSDNDMLKDVTMYEKFQGSGCDALDADKQKFSIFVVSTSTCFLNVHPHDFNVYHVKDETSSVYGSNGVITWVGSGLTMDYWNRAIRNSTLYDYHGRTGDIVALESLMERLGIYKAHGGLDVTRAPTTSPSESPSYGPSLSLSPAITPSEIPSEVPSLSPSESVSPSVSPTATQIPSMSSVPSLSPSTDYPSSAPSESRHPSAEPSNVPSTSQVPSSLPSEPQNPSDGPSSTPSLSGSPSSTPSVSLQPSSLPSRHPSSTPSLSGAPSSIPSSSSVPSQEPSQISQVARTFNDNVFHIIANDPDIAYVILETQFSQKSGGVLVCGSTGEIASDSTEDDYFDYWTRRIDSSGNEGEQKKTVWTQIALEEKDQLVQRIAFALSQIFAISPEFLGYSSLSEAHMFYYDIFVRNGSKTYRDVLKNVAYSVKMGMQLSHAGSKSLRYYYDAQGKVRFPDENYAREVMQLETIGLDMLNMDGTLMKDSRGNTIPTYDTEDIITFSRAWTGFDFPIRRGNYEELDHITINWMDPMSLDGRGRDWFPKRDLHDGWIGDRYPLCSDLPHQPFLKVGATYKLLGRSSQPRYHFDDPAWDGNEAIKRMTLHPDSALYGLLCAEANSACTFPAVVTLTSDISCHGIECSLDTVRVVQVTPNVFYEYIRRPCVHLTFLDNAQTVFAGGSPTSIGRMCASPTQPVASTTCCPGGSNPEISCLFTGDFVTFDTNLDRCGATNACPATIDYISDCGTCCDQKRGYQRNYPEYNFFQWTNGTCTYKVKVNLDSTVAIVHVPEYQAKVVQYVSNSLMNMNYFHVPWPTDPFLGDKLYPNIDNQCGNGTCLEQDDWTCLCDVAVFNSVAFTSEPVDASTIRSTLKIGAFEPSYFGPGYYNSGVVHSTDSSITIYHLSSVNGYSKDTIFKLLDEYGGETIYLKNLASTISIGVDVNNYFVEPLRRPLVMRNPLSFYDLVKPETRDAFYETEAVIDHYLRHPNAAPFVSMQLIQHIGGISNPSPSYVNRVSNAFTSGTFLSNGITFGSGKLSDMKAIVAAILLDEEATANSLDADPTYGGIKEPIVKVLQFLRSMEYQKTAWDRNIYPKLSGMCAKVGQMASPLTVHGLCNYVTESPDQFSFFLPDYSPPGQMAQASLYAPPAQVLTLSTTISTIEGFFSLARQGLAPFSGGFGASVFGWSSLAAGDYSRSVGYLSFQFTGTTSSEQVQEIADLLTSGRLSADALAAIATAVDSQATLDTKIRLAQQIIATTPEFHTTNLANRNGNKRSPTPMQEASPDGYKAIVVLHLSGGLDSFNVLMPHSTCPLYSSYRKAREILALTEMDPITNSDPDLPCQTFGIHKKIPILREIYNDGNGIFFSNIGHLSKPVTKNNWYTETKTHLFSHKTMEREAQLVDAFQEDGWSTGVLGRMLDKLQARGLSVLANGIDGKGPIVEGNPATGRTVDVIPSWGVNTLTRQSLTSQDNDIASIETLMSYLNEETHLASGIFANYWAQNLIDTLNKTDYLSDLLSKTSLMNSNLFQGYVGKKLGIVSKMILKNSERQVNRDAFYVSMGGYDGHSLSNENLDQNLPVVNDGLAAFYKEMRDQGLLDNITFVLISEFGRTITPNSGLGSDHAWGGNSFVFGGEVDGGKILGKYPESFANTDPTNIGRGRLIPAISWESMWYGIANWFGITDSKEIEYVLPNNGNMGCQLYSDKDIYRNGNSTVPGCNDRVVGMKLSMFIKEPRYLTGMEQKRICKAAIAKVSNRANVTSRCIIVDQKVLVSVDTGRRRHLSDFSNIRYLQDVNASFTIEAEVALDYNDTSNKTGSEYIEDVTLFTADMNSELTGNCTGTCDFLIDNVAAVLAFEAQVTQAPSSSPSLSSVPSRQPSRAPSDTPSSSPSVSSQPSSKPSVSSSPSTKPSSGPSQSSQPSHVPSTSSAPSDQPTGFPFGNPSSSPSFLPSSVPSSSTGPSSDPSTQPSTSQNPSAMKSESPSASPWTFPSESPSKIPSDLPSKSPSNRPSSTPSDLPSNLPSSSFLPTQPEASSFPSESPSSHPSRDCPIVPETCGNGGMWSPYICKCLCIAPYCPNDTDQRCTETTCPPNYHNNLFRDCTYDCPWFKHTYSCVTAEQVPAGTPSIYRSKDACCVQNFPDDISGCKLRSAGFLQLKYNARFTISGIDCSFSSKDKAVASADIAKSIISFVCDKVPGLNCRKGDKVVVNKICGQNLEQGTEYSSSGRLRLLAGSVNEVVEFTIILYSIAESDLRLKDSLLGQYLQGSSLDIILTSILNDLIVNTSSRSIQSISALYYEFMDSFIQGLGLYYPAWGSLETCLNDGNQKGIARFRSDVQIHIKTHCFFLVDYMNDNPDLWMISTLEDCCKKYYSWDEIGCMKTNAEATLVSSSGSGPHFVDPTANLYYPDWGLTDTCEFVWDLWKQAGLWMRSSLMDCCKAYYSWEDGYIACMSSGGGIVPTQSPVEGWYVQWETFTCVKSCDGPAPCGGVGKKWNILQETKQICCEEHLWWVGGDCL</sequence>
<gene>
    <name evidence="3" type="ORF">HJC23_006435</name>
</gene>
<dbReference type="InterPro" id="IPR014917">
    <property type="entry name" value="DUF1800"/>
</dbReference>
<keyword evidence="2" id="KW-0732">Signal</keyword>
<comment type="caution">
    <text evidence="3">The sequence shown here is derived from an EMBL/GenBank/DDBJ whole genome shotgun (WGS) entry which is preliminary data.</text>
</comment>
<dbReference type="PANTHER" id="PTHR43737">
    <property type="entry name" value="BLL7424 PROTEIN"/>
    <property type="match status" value="1"/>
</dbReference>
<accession>A0ABD3QVS9</accession>
<name>A0ABD3QVS9_9STRA</name>
<feature type="compositionally biased region" description="Low complexity" evidence="1">
    <location>
        <begin position="734"/>
        <end position="795"/>
    </location>
</feature>
<organism evidence="3 4">
    <name type="scientific">Cyclotella cryptica</name>
    <dbReference type="NCBI Taxonomy" id="29204"/>
    <lineage>
        <taxon>Eukaryota</taxon>
        <taxon>Sar</taxon>
        <taxon>Stramenopiles</taxon>
        <taxon>Ochrophyta</taxon>
        <taxon>Bacillariophyta</taxon>
        <taxon>Coscinodiscophyceae</taxon>
        <taxon>Thalassiosirophycidae</taxon>
        <taxon>Stephanodiscales</taxon>
        <taxon>Stephanodiscaceae</taxon>
        <taxon>Cyclotella</taxon>
    </lineage>
</organism>
<feature type="compositionally biased region" description="Polar residues" evidence="1">
    <location>
        <begin position="812"/>
        <end position="832"/>
    </location>
</feature>
<evidence type="ECO:0000313" key="3">
    <source>
        <dbReference type="EMBL" id="KAL3804044.1"/>
    </source>
</evidence>
<dbReference type="InterPro" id="IPR010869">
    <property type="entry name" value="DUF1501"/>
</dbReference>